<evidence type="ECO:0000256" key="2">
    <source>
        <dbReference type="SAM" id="SignalP"/>
    </source>
</evidence>
<evidence type="ECO:0000313" key="5">
    <source>
        <dbReference type="EMBL" id="CAJ0576470.1"/>
    </source>
</evidence>
<evidence type="ECO:0000259" key="3">
    <source>
        <dbReference type="PROSITE" id="PS50015"/>
    </source>
</evidence>
<keyword evidence="2" id="KW-0732">Signal</keyword>
<evidence type="ECO:0000313" key="6">
    <source>
        <dbReference type="Proteomes" id="UP001177023"/>
    </source>
</evidence>
<dbReference type="EMBL" id="CATQJA010002644">
    <property type="protein sequence ID" value="CAJ0576470.1"/>
    <property type="molecule type" value="Genomic_DNA"/>
</dbReference>
<dbReference type="InterPro" id="IPR008138">
    <property type="entry name" value="SapB_2"/>
</dbReference>
<dbReference type="EMBL" id="CATQJA010002252">
    <property type="protein sequence ID" value="CAJ0570116.1"/>
    <property type="molecule type" value="Genomic_DNA"/>
</dbReference>
<dbReference type="InterPro" id="IPR008139">
    <property type="entry name" value="SaposinB_dom"/>
</dbReference>
<evidence type="ECO:0000313" key="4">
    <source>
        <dbReference type="EMBL" id="CAJ0570116.1"/>
    </source>
</evidence>
<dbReference type="Pfam" id="PF03489">
    <property type="entry name" value="SapB_2"/>
    <property type="match status" value="1"/>
</dbReference>
<name>A0AA36FWA2_9BILA</name>
<accession>A0AA36FWA2</accession>
<proteinExistence type="predicted"/>
<dbReference type="Proteomes" id="UP001177023">
    <property type="component" value="Unassembled WGS sequence"/>
</dbReference>
<dbReference type="AlphaFoldDB" id="A0AA36FWA2"/>
<protein>
    <recommendedName>
        <fullName evidence="3">Saposin B-type domain-containing protein</fullName>
    </recommendedName>
</protein>
<dbReference type="SUPFAM" id="SSF47862">
    <property type="entry name" value="Saposin"/>
    <property type="match status" value="1"/>
</dbReference>
<feature type="chain" id="PRO_5041630172" description="Saposin B-type domain-containing protein" evidence="2">
    <location>
        <begin position="18"/>
        <end position="118"/>
    </location>
</feature>
<dbReference type="InterPro" id="IPR011001">
    <property type="entry name" value="Saposin-like"/>
</dbReference>
<organism evidence="4 6">
    <name type="scientific">Mesorhabditis spiculigera</name>
    <dbReference type="NCBI Taxonomy" id="96644"/>
    <lineage>
        <taxon>Eukaryota</taxon>
        <taxon>Metazoa</taxon>
        <taxon>Ecdysozoa</taxon>
        <taxon>Nematoda</taxon>
        <taxon>Chromadorea</taxon>
        <taxon>Rhabditida</taxon>
        <taxon>Rhabditina</taxon>
        <taxon>Rhabditomorpha</taxon>
        <taxon>Rhabditoidea</taxon>
        <taxon>Rhabditidae</taxon>
        <taxon>Mesorhabditinae</taxon>
        <taxon>Mesorhabditis</taxon>
    </lineage>
</organism>
<keyword evidence="6" id="KW-1185">Reference proteome</keyword>
<dbReference type="Gene3D" id="1.10.225.10">
    <property type="entry name" value="Saposin-like"/>
    <property type="match status" value="1"/>
</dbReference>
<keyword evidence="1" id="KW-1015">Disulfide bond</keyword>
<comment type="caution">
    <text evidence="4">The sequence shown here is derived from an EMBL/GenBank/DDBJ whole genome shotgun (WGS) entry which is preliminary data.</text>
</comment>
<gene>
    <name evidence="5" type="ORF">MSPICULIGERA_LOCUS14763</name>
    <name evidence="4" type="ORF">MSPICULIGERA_LOCUS8564</name>
</gene>
<feature type="domain" description="Saposin B-type" evidence="3">
    <location>
        <begin position="23"/>
        <end position="109"/>
    </location>
</feature>
<dbReference type="PROSITE" id="PS50015">
    <property type="entry name" value="SAP_B"/>
    <property type="match status" value="1"/>
</dbReference>
<reference evidence="4" key="1">
    <citation type="submission" date="2023-06" db="EMBL/GenBank/DDBJ databases">
        <authorList>
            <person name="Delattre M."/>
        </authorList>
    </citation>
    <scope>NUCLEOTIDE SEQUENCE</scope>
    <source>
        <strain evidence="4">AF72</strain>
    </source>
</reference>
<evidence type="ECO:0000256" key="1">
    <source>
        <dbReference type="ARBA" id="ARBA00023157"/>
    </source>
</evidence>
<dbReference type="SMART" id="SM00741">
    <property type="entry name" value="SapB"/>
    <property type="match status" value="1"/>
</dbReference>
<feature type="non-terminal residue" evidence="4">
    <location>
        <position position="118"/>
    </location>
</feature>
<sequence length="118" mass="12810">MLLLFVIFAAHVLVGNAYRLGETVDPCKVCGFLLQTEIDQHGGAFGTEDDVQNQLLDLCTRLGQIDGSAVLETCDSIVRSHGHQIYQGLMFGSRPQEICVGISACKESSTQAVLRALR</sequence>
<feature type="signal peptide" evidence="2">
    <location>
        <begin position="1"/>
        <end position="17"/>
    </location>
</feature>